<dbReference type="CDD" id="cd00833">
    <property type="entry name" value="PKS"/>
    <property type="match status" value="2"/>
</dbReference>
<keyword evidence="2" id="KW-0597">Phosphoprotein</keyword>
<keyword evidence="4" id="KW-0012">Acyltransferase</keyword>
<dbReference type="Pfam" id="PF18369">
    <property type="entry name" value="PKS_DE"/>
    <property type="match status" value="1"/>
</dbReference>
<dbReference type="PROSITE" id="PS52004">
    <property type="entry name" value="KS3_2"/>
    <property type="match status" value="2"/>
</dbReference>
<dbReference type="InterPro" id="IPR055123">
    <property type="entry name" value="SpnB-like_Rossmann"/>
</dbReference>
<dbReference type="InterPro" id="IPR049552">
    <property type="entry name" value="PKS_DH_N"/>
</dbReference>
<name>A0ABW5H475_9PSEU</name>
<gene>
    <name evidence="10" type="ORF">ACFSVL_11185</name>
</gene>
<dbReference type="SUPFAM" id="SSF52151">
    <property type="entry name" value="FabD/lysophospholipase-like"/>
    <property type="match status" value="2"/>
</dbReference>
<dbReference type="Pfam" id="PF14765">
    <property type="entry name" value="PS-DH"/>
    <property type="match status" value="1"/>
</dbReference>
<dbReference type="Pfam" id="PF21089">
    <property type="entry name" value="PKS_DH_N"/>
    <property type="match status" value="1"/>
</dbReference>
<keyword evidence="1" id="KW-0596">Phosphopantetheine</keyword>
<dbReference type="SUPFAM" id="SSF53901">
    <property type="entry name" value="Thiolase-like"/>
    <property type="match status" value="2"/>
</dbReference>
<dbReference type="SUPFAM" id="SSF47336">
    <property type="entry name" value="ACP-like"/>
    <property type="match status" value="3"/>
</dbReference>
<feature type="region of interest" description="N-terminal hotdog fold" evidence="5">
    <location>
        <begin position="945"/>
        <end position="1067"/>
    </location>
</feature>
<dbReference type="SUPFAM" id="SSF51735">
    <property type="entry name" value="NAD(P)-binding Rossmann-fold domains"/>
    <property type="match status" value="4"/>
</dbReference>
<dbReference type="Gene3D" id="3.40.47.10">
    <property type="match status" value="2"/>
</dbReference>
<protein>
    <submittedName>
        <fullName evidence="10">Type I polyketide synthase</fullName>
    </submittedName>
</protein>
<dbReference type="Proteomes" id="UP001597483">
    <property type="component" value="Unassembled WGS sequence"/>
</dbReference>
<organism evidence="10 11">
    <name type="scientific">Amycolatopsis silviterrae</name>
    <dbReference type="NCBI Taxonomy" id="1656914"/>
    <lineage>
        <taxon>Bacteria</taxon>
        <taxon>Bacillati</taxon>
        <taxon>Actinomycetota</taxon>
        <taxon>Actinomycetes</taxon>
        <taxon>Pseudonocardiales</taxon>
        <taxon>Pseudonocardiaceae</taxon>
        <taxon>Amycolatopsis</taxon>
    </lineage>
</organism>
<keyword evidence="3" id="KW-0808">Transferase</keyword>
<dbReference type="PROSITE" id="PS00606">
    <property type="entry name" value="KS3_1"/>
    <property type="match status" value="1"/>
</dbReference>
<sequence>MSKETSNVSPVGDVSGAGTGRAFEAPGTAPSPGSRGAVVRKLLAMVQRFVATALGVERAEAEDPLRRFADLGLDSLAAVELHRLLQDELDFPFPLSDIYDHSTARGLARRLAEHVLGEAPEAPVAAGGPAGAADPVVIVGTACRAPGGVSSPAELWQLVLDGTDAIGSFPADRGWDLDTIYHPDPGRAGRTYARHGGFLRGAAEFDADFFGISPREARAMDPQQRLLMELAWELYERSGIDPLSVAGSSAGVFIGAENHEYGPGLQDARDGAEGHLITGTAGSVASGRISYEFGLHGPALTIDTSSSSSLAALHVAARALRHGECDQAIAGGAAVMAAPGSFLGYSRVRGLAEDGRAKAFGAGANGTAWGEGAGLVLMERQSTAERRGHRILAVFRGSATNSDGASAGLTAPSGLAQQRVIRQALADAGLRPSEVDAVEAHGTGTPLGDPIEGAALHAVYGTGRDTGQPLLLGSLKSNIGHAQAAAGVLGVIKMISAMGAGVLPRTLHADPPTPRVDWAAGTLKLLTRQQEWPDRGRPRRCAVSSFGFSGANVHVVLEQAPAAPEPAAAVAAGPAPLVLSARSRAALRAQASSLREVVRSGARPLDIAFSAATTRAALRYRAVVEDGGLAGLDALAAGEPHETVREGTARHGRLAFVFPGEGAHRLGAGRALHARFPVFAKAFDEACAAADPHLDRPLKPVVFAEPGAAEAALLDRPAYAEPALFVFQVALFRLLESWGVWPDVVAGHTTGEVAAAHVAGIWSLADAAAFAARRGCLAPDPDDPEAALDELRWVADVLTYREPELPVVSAATGALSSTADLGSPGYWVRQAQEPVRFADAVATLAAEGVTTVLELAAGPVLSGLVADLLPDEDAFAAPVLRDDEDETAAIAATMSALHVRAAGPDWALFFAGRGARRVDLPAYPFQRSRFWTDRGDRRVKSTVDHPVLDTAVELATTGETVFTGSFSRRTHAWLDDCRILGRAVVPGAALVELAVRAGDEVGCDRLAEFVLDAPLVLDPPDAVSVQVTVGGLADNGTRAVAVHARNAATAPWTRHAAGVLASGGPPFGFVGAWPPDGASAVELSGCYDSFGQSGFEYGTVFRGLTAAWRRGDDVFAEVRLPEPGEPETFGLHPALLDAALRTSALAGSGQPGVPSSWTDVVLHAAGATALRVHLRGTGAGTVRILAADPAGNPVFSAESVVLRPPSLPGSPETADRLWRLDWTPLPVDAEAQDCFAVLGADPYDLANGLREAANSVESYAQPVADGATVFVLPVDGTSGRGAALAETLATVRAWLADARFDGTRLAVVTRGAVRAGGEPVTDPAAAPVWGLIRSAQAEHPGRLVLVDLDGETAVGVSAAVLAGLLAAGEPQAVIRRGAVRVARLGRFPADAGTGPRAVPPDRSGDGRRAWEPRGTVLITGGTGPLGSSLARHLVTERGVRQLVLAGSDGPAAEGARELLAELGESGARVSAVACDLADRGAVADLLTGLPEAYPLTAVIHVADMADDGEPGAFDEDGLAAELAVAWHLHELTADRALAAFVLVSSAAGLLGSAGSAARAAAAAGLEALAQHRDALGLPATALAWTAGAGRLPDDQEWSSFDRALGSAAPVLVSAAVDLSQYGDQAPHLFRDLVRTRLRRPAAAHPADEAALADRLPDLPEPDREGLLVELIRREAAAVLGHEDAERVEPGRAFKEMGFDSLNSVELRNKLSAATGFRLAPTAVFSHPTPRALAAHLLAGLAPDREPAGSAPPAPAAPRGPAAEPDPIVIVGMSCRYPGGVRSPDELWDLVSGGRDAIGGFPADRGWDLAGLYDPDGLRPGTSITREGGFLADVAGFDARFFRMSPREALAADPQQRILLELAWEAFEAAGIVPGSLAGSATGVFVGAMSSGYASLLPEASRSEGFVLTGNTGSVLSGRISYTFGLEGPSLTVDTACSSSLVSLHTAARALRSGECSLALAGGVAVLAEPSMFVEFSNQGGLAADGRCKSFSADADGTGWAEGAGMLVLERLSDARRRGHPVLAALRGSAVNSDGTSNGLTAPNGSSQQRVIRAALADAGLSASDVDLIEAHGTGTTLGDPIEAQALLATYGQGRTRPAKLGSLKSNLGHAQAAAGVGGVIKTVLSLREGVMPKTLHADVPSPHVDWTAGAVELLTENTTWPELDRPRRAAVSSFGISGTNAHVILEQAPAAAGPGPRPGPAGVVPWVLSAASEPALRAQAARLRSWTDQRPGLAPADVGWSLATTRSPLPRRAAVVGETRQEFLDGLAALSAGGPSASVVLGAGGGETGPVFVFPGQGSQWWGMGRELRSCSPVFRDSVAACAEAFSSYVDWPVAEVVDGVGDTAILDRVDVVQPALFTVMVGLARVWRSHGVEPAAVMGHSQGEIAAAHVAGALSLDDAARVVALRSQALLKLSGSGGMVSIAESAERAAELLAPWGEDVSLAAVNGPSAVSVSGAPAALEGVLAECERRGVRARRIAVDYASHGPQVEAVREDLVRALAPIRPMRSSVPFCSTVSGARIDTSGLGAEYWYTNLRQPVQLERATRTLTAGGRRVFIEMSPHPVLLGGIQETVESAGEDAGVVLGSLRRDEGGARRFLTSLAEAHVHGVPVDWTTVFAEGQPRTVALPTYAFERSRYWAEQETPAPAGGAQDPEFWNLVQSGDVRALAEQLSLGNERAALETVLPAMSAWHERRQRNSAAERWRYRIRWTPVTVADARLSGTWLLAESAETPLGDELAAALAGAGAVVVRQEISADDREIVAGQVKSALDGQVPAGIVSLLGLAEQPHSAAAAVPRGLARTVGLVQALGDLGVEAPLWCVTRGAVAAGPGEVRPAQAALWGFGRVAALEHPSRWGGLIDLPETFDDRTAAQLAGVFSGAGGEDQVALRPSGAFGRRLVRVPAPAGGPGTSRRSRGTVLITGGTGGLGACVARWAAADGARHIVLAARRGLDAPGAVELRTDLENAGARVTVAACDVGDRAAVAGLLAGIPAEFPLTEVFHAAGVLDDVPVEELTLTGLDTVFRAKTAGARNLHELTAGLETFVLFSSGAAIWGGGGQPGYAAANAYLDGLAELRASEGLPVTSVSWGSWAGTGMTADAETRDRFLRAGVAPMDPDLAVAALARAIDDGETALTVADIDWARFAPRFTALRPSPLLSELPEAGAAGIGAGDGEEPPVRRRLLGLPGAERGRALLEVVRAEAAAALGHSSAATVPADDAFRDLGLTSVVAVALRNRLAAVTGLALPGALVFDYPTPRALSGRLLAELFPDEHAGREPVDDEAAVRQALAAIPVGRLRQSGLLGMLLSLSGEAAGDVAPGGPGSIDDLDAESLLRLADESTTN</sequence>
<dbReference type="InterPro" id="IPR016036">
    <property type="entry name" value="Malonyl_transacylase_ACP-bd"/>
</dbReference>
<dbReference type="Gene3D" id="1.10.1200.10">
    <property type="entry name" value="ACP-like"/>
    <property type="match status" value="3"/>
</dbReference>
<dbReference type="InterPro" id="IPR020841">
    <property type="entry name" value="PKS_Beta-ketoAc_synthase_dom"/>
</dbReference>
<dbReference type="InterPro" id="IPR006162">
    <property type="entry name" value="Ppantetheine_attach_site"/>
</dbReference>
<dbReference type="PROSITE" id="PS52019">
    <property type="entry name" value="PKS_MFAS_DH"/>
    <property type="match status" value="1"/>
</dbReference>
<proteinExistence type="predicted"/>
<evidence type="ECO:0000259" key="9">
    <source>
        <dbReference type="PROSITE" id="PS52019"/>
    </source>
</evidence>
<dbReference type="InterPro" id="IPR032821">
    <property type="entry name" value="PKS_assoc"/>
</dbReference>
<dbReference type="CDD" id="cd08956">
    <property type="entry name" value="KR_3_FAS_SDR_x"/>
    <property type="match status" value="1"/>
</dbReference>
<feature type="region of interest" description="Disordered" evidence="6">
    <location>
        <begin position="1"/>
        <end position="34"/>
    </location>
</feature>
<dbReference type="Gene3D" id="3.10.129.110">
    <property type="entry name" value="Polyketide synthase dehydratase"/>
    <property type="match status" value="1"/>
</dbReference>
<dbReference type="InterPro" id="IPR016035">
    <property type="entry name" value="Acyl_Trfase/lysoPLipase"/>
</dbReference>
<dbReference type="InterPro" id="IPR020807">
    <property type="entry name" value="PKS_DH"/>
</dbReference>
<feature type="domain" description="Carrier" evidence="7">
    <location>
        <begin position="40"/>
        <end position="115"/>
    </location>
</feature>
<dbReference type="PANTHER" id="PTHR43775">
    <property type="entry name" value="FATTY ACID SYNTHASE"/>
    <property type="match status" value="1"/>
</dbReference>
<dbReference type="InterPro" id="IPR050091">
    <property type="entry name" value="PKS_NRPS_Biosynth_Enz"/>
</dbReference>
<dbReference type="RefSeq" id="WP_378303156.1">
    <property type="nucleotide sequence ID" value="NZ_JBHUKS010000006.1"/>
</dbReference>
<evidence type="ECO:0000256" key="3">
    <source>
        <dbReference type="ARBA" id="ARBA00022679"/>
    </source>
</evidence>
<dbReference type="InterPro" id="IPR013968">
    <property type="entry name" value="PKS_KR"/>
</dbReference>
<dbReference type="NCBIfam" id="NF045894">
    <property type="entry name" value="PKS_plus_SDR"/>
    <property type="match status" value="1"/>
</dbReference>
<reference evidence="11" key="1">
    <citation type="journal article" date="2019" name="Int. J. Syst. Evol. Microbiol.">
        <title>The Global Catalogue of Microorganisms (GCM) 10K type strain sequencing project: providing services to taxonomists for standard genome sequencing and annotation.</title>
        <authorList>
            <consortium name="The Broad Institute Genomics Platform"/>
            <consortium name="The Broad Institute Genome Sequencing Center for Infectious Disease"/>
            <person name="Wu L."/>
            <person name="Ma J."/>
        </authorList>
    </citation>
    <scope>NUCLEOTIDE SEQUENCE [LARGE SCALE GENOMIC DNA]</scope>
    <source>
        <strain evidence="11">CGMCC 4.7641</strain>
    </source>
</reference>
<feature type="region of interest" description="Disordered" evidence="6">
    <location>
        <begin position="1742"/>
        <end position="1764"/>
    </location>
</feature>
<dbReference type="Pfam" id="PF08659">
    <property type="entry name" value="KR"/>
    <property type="match status" value="2"/>
</dbReference>
<dbReference type="InterPro" id="IPR016039">
    <property type="entry name" value="Thiolase-like"/>
</dbReference>
<evidence type="ECO:0000256" key="4">
    <source>
        <dbReference type="ARBA" id="ARBA00023315"/>
    </source>
</evidence>
<dbReference type="InterPro" id="IPR036736">
    <property type="entry name" value="ACP-like_sf"/>
</dbReference>
<dbReference type="InterPro" id="IPR020806">
    <property type="entry name" value="PKS_PP-bd"/>
</dbReference>
<feature type="domain" description="Ketosynthase family 3 (KS3)" evidence="8">
    <location>
        <begin position="1764"/>
        <end position="2187"/>
    </location>
</feature>
<comment type="caution">
    <text evidence="5">Lacks conserved residue(s) required for the propagation of feature annotation.</text>
</comment>
<dbReference type="InterPro" id="IPR049900">
    <property type="entry name" value="PKS_mFAS_DH"/>
</dbReference>
<dbReference type="Pfam" id="PF00550">
    <property type="entry name" value="PP-binding"/>
    <property type="match status" value="3"/>
</dbReference>
<dbReference type="SMART" id="SM00827">
    <property type="entry name" value="PKS_AT"/>
    <property type="match status" value="2"/>
</dbReference>
<feature type="domain" description="Ketosynthase family 3 (KS3)" evidence="8">
    <location>
        <begin position="133"/>
        <end position="559"/>
    </location>
</feature>
<dbReference type="Pfam" id="PF02801">
    <property type="entry name" value="Ketoacyl-synt_C"/>
    <property type="match status" value="2"/>
</dbReference>
<comment type="caution">
    <text evidence="10">The sequence shown here is derived from an EMBL/GenBank/DDBJ whole genome shotgun (WGS) entry which is preliminary data.</text>
</comment>
<evidence type="ECO:0000256" key="1">
    <source>
        <dbReference type="ARBA" id="ARBA00022450"/>
    </source>
</evidence>
<dbReference type="InterPro" id="IPR014031">
    <property type="entry name" value="Ketoacyl_synth_C"/>
</dbReference>
<evidence type="ECO:0000259" key="8">
    <source>
        <dbReference type="PROSITE" id="PS52004"/>
    </source>
</evidence>
<dbReference type="InterPro" id="IPR049551">
    <property type="entry name" value="PKS_DH_C"/>
</dbReference>
<dbReference type="SMART" id="SM00825">
    <property type="entry name" value="PKS_KS"/>
    <property type="match status" value="2"/>
</dbReference>
<evidence type="ECO:0000313" key="10">
    <source>
        <dbReference type="EMBL" id="MFD2467961.1"/>
    </source>
</evidence>
<evidence type="ECO:0000256" key="5">
    <source>
        <dbReference type="PROSITE-ProRule" id="PRU01363"/>
    </source>
</evidence>
<evidence type="ECO:0000256" key="2">
    <source>
        <dbReference type="ARBA" id="ARBA00022553"/>
    </source>
</evidence>
<dbReference type="Pfam" id="PF00698">
    <property type="entry name" value="Acyl_transf_1"/>
    <property type="match status" value="2"/>
</dbReference>
<dbReference type="Pfam" id="PF22953">
    <property type="entry name" value="SpnB_Rossmann"/>
    <property type="match status" value="1"/>
</dbReference>
<dbReference type="Pfam" id="PF00109">
    <property type="entry name" value="ketoacyl-synt"/>
    <property type="match status" value="2"/>
</dbReference>
<dbReference type="InterPro" id="IPR014043">
    <property type="entry name" value="Acyl_transferase_dom"/>
</dbReference>
<dbReference type="SUPFAM" id="SSF55048">
    <property type="entry name" value="Probable ACP-binding domain of malonyl-CoA ACP transacylase"/>
    <property type="match status" value="1"/>
</dbReference>
<dbReference type="InterPro" id="IPR018201">
    <property type="entry name" value="Ketoacyl_synth_AS"/>
</dbReference>
<dbReference type="SMART" id="SM00823">
    <property type="entry name" value="PKS_PP"/>
    <property type="match status" value="3"/>
</dbReference>
<dbReference type="InterPro" id="IPR057326">
    <property type="entry name" value="KR_dom"/>
</dbReference>
<dbReference type="Pfam" id="PF16197">
    <property type="entry name" value="KAsynt_C_assoc"/>
    <property type="match status" value="2"/>
</dbReference>
<dbReference type="SMART" id="SM01294">
    <property type="entry name" value="PKS_PP_betabranch"/>
    <property type="match status" value="2"/>
</dbReference>
<dbReference type="Gene3D" id="3.40.366.10">
    <property type="entry name" value="Malonyl-Coenzyme A Acyl Carrier Protein, domain 2"/>
    <property type="match status" value="3"/>
</dbReference>
<dbReference type="SMART" id="SM00826">
    <property type="entry name" value="PKS_DH"/>
    <property type="match status" value="1"/>
</dbReference>
<evidence type="ECO:0000256" key="6">
    <source>
        <dbReference type="SAM" id="MobiDB-lite"/>
    </source>
</evidence>
<dbReference type="InterPro" id="IPR001227">
    <property type="entry name" value="Ac_transferase_dom_sf"/>
</dbReference>
<dbReference type="CDD" id="cd08952">
    <property type="entry name" value="KR_1_SDR_x"/>
    <property type="match status" value="1"/>
</dbReference>
<dbReference type="InterPro" id="IPR042104">
    <property type="entry name" value="PKS_dehydratase_sf"/>
</dbReference>
<accession>A0ABW5H475</accession>
<dbReference type="SMART" id="SM00822">
    <property type="entry name" value="PKS_KR"/>
    <property type="match status" value="2"/>
</dbReference>
<feature type="region of interest" description="C-terminal hotdog fold" evidence="5">
    <location>
        <begin position="1078"/>
        <end position="1231"/>
    </location>
</feature>
<dbReference type="InterPro" id="IPR041618">
    <property type="entry name" value="PKS_DE"/>
</dbReference>
<evidence type="ECO:0000313" key="11">
    <source>
        <dbReference type="Proteomes" id="UP001597483"/>
    </source>
</evidence>
<feature type="domain" description="Carrier" evidence="7">
    <location>
        <begin position="3190"/>
        <end position="3265"/>
    </location>
</feature>
<dbReference type="Gene3D" id="3.40.50.720">
    <property type="entry name" value="NAD(P)-binding Rossmann-like Domain"/>
    <property type="match status" value="2"/>
</dbReference>
<dbReference type="PROSITE" id="PS00012">
    <property type="entry name" value="PHOSPHOPANTETHEINE"/>
    <property type="match status" value="1"/>
</dbReference>
<dbReference type="PANTHER" id="PTHR43775:SF51">
    <property type="entry name" value="INACTIVE PHENOLPHTHIOCEROL SYNTHESIS POLYKETIDE SYNTHASE TYPE I PKS1-RELATED"/>
    <property type="match status" value="1"/>
</dbReference>
<dbReference type="EMBL" id="JBHUKS010000006">
    <property type="protein sequence ID" value="MFD2467961.1"/>
    <property type="molecule type" value="Genomic_DNA"/>
</dbReference>
<keyword evidence="11" id="KW-1185">Reference proteome</keyword>
<dbReference type="Gene3D" id="3.30.70.3290">
    <property type="match status" value="3"/>
</dbReference>
<feature type="domain" description="PKS/mFAS DH" evidence="9">
    <location>
        <begin position="945"/>
        <end position="1231"/>
    </location>
</feature>
<dbReference type="InterPro" id="IPR009081">
    <property type="entry name" value="PP-bd_ACP"/>
</dbReference>
<evidence type="ECO:0000259" key="7">
    <source>
        <dbReference type="PROSITE" id="PS50075"/>
    </source>
</evidence>
<dbReference type="InterPro" id="IPR014030">
    <property type="entry name" value="Ketoacyl_synth_N"/>
</dbReference>
<dbReference type="PROSITE" id="PS50075">
    <property type="entry name" value="CARRIER"/>
    <property type="match status" value="3"/>
</dbReference>
<dbReference type="InterPro" id="IPR036291">
    <property type="entry name" value="NAD(P)-bd_dom_sf"/>
</dbReference>
<feature type="domain" description="Carrier" evidence="7">
    <location>
        <begin position="1665"/>
        <end position="1740"/>
    </location>
</feature>